<keyword evidence="1" id="KW-1133">Transmembrane helix</keyword>
<feature type="transmembrane region" description="Helical" evidence="1">
    <location>
        <begin position="21"/>
        <end position="39"/>
    </location>
</feature>
<dbReference type="KEGG" id="cser:CCO03_04565"/>
<dbReference type="EMBL" id="CP021455">
    <property type="protein sequence ID" value="ARU04042.1"/>
    <property type="molecule type" value="Genomic_DNA"/>
</dbReference>
<dbReference type="Proteomes" id="UP000196138">
    <property type="component" value="Chromosome"/>
</dbReference>
<gene>
    <name evidence="3" type="ORF">CCO03_04565</name>
</gene>
<dbReference type="InterPro" id="IPR058208">
    <property type="entry name" value="PACE"/>
</dbReference>
<organism evidence="3 4">
    <name type="scientific">Comamonas serinivorans</name>
    <dbReference type="NCBI Taxonomy" id="1082851"/>
    <lineage>
        <taxon>Bacteria</taxon>
        <taxon>Pseudomonadati</taxon>
        <taxon>Pseudomonadota</taxon>
        <taxon>Betaproteobacteria</taxon>
        <taxon>Burkholderiales</taxon>
        <taxon>Comamonadaceae</taxon>
        <taxon>Comamonas</taxon>
    </lineage>
</organism>
<evidence type="ECO:0000256" key="1">
    <source>
        <dbReference type="SAM" id="Phobius"/>
    </source>
</evidence>
<sequence>MDVNVSSQALVADLQGPWRRVLFVAVYEALAIAVTTLGLDAATGQGAAHAGAMAVTTSAIAIAWNLLFNGLFERWEARQTVKGRSLARRVAHAIGFEGGLVLVFVPLFAWWFQVGWAKAAAMQAGLLVFFMAYTFVYNWCFDRLFGLPASAR</sequence>
<name>A0A1Y0EL53_9BURK</name>
<proteinExistence type="predicted"/>
<feature type="domain" description="Chlorhexidine efflux transporter" evidence="2">
    <location>
        <begin position="84"/>
        <end position="146"/>
    </location>
</feature>
<dbReference type="InterPro" id="IPR007896">
    <property type="entry name" value="BTP_bacteria"/>
</dbReference>
<dbReference type="AlphaFoldDB" id="A0A1Y0EL53"/>
<keyword evidence="1" id="KW-0812">Transmembrane</keyword>
<keyword evidence="4" id="KW-1185">Reference proteome</keyword>
<protein>
    <recommendedName>
        <fullName evidence="2">Chlorhexidine efflux transporter domain-containing protein</fullName>
    </recommendedName>
</protein>
<evidence type="ECO:0000313" key="4">
    <source>
        <dbReference type="Proteomes" id="UP000196138"/>
    </source>
</evidence>
<keyword evidence="1" id="KW-0472">Membrane</keyword>
<feature type="transmembrane region" description="Helical" evidence="1">
    <location>
        <begin position="119"/>
        <end position="140"/>
    </location>
</feature>
<reference evidence="3 4" key="1">
    <citation type="submission" date="2017-05" db="EMBL/GenBank/DDBJ databases">
        <authorList>
            <person name="Song R."/>
            <person name="Chenine A.L."/>
            <person name="Ruprecht R.M."/>
        </authorList>
    </citation>
    <scope>NUCLEOTIDE SEQUENCE [LARGE SCALE GENOMIC DNA]</scope>
    <source>
        <strain evidence="3 4">DSM 26136</strain>
    </source>
</reference>
<feature type="transmembrane region" description="Helical" evidence="1">
    <location>
        <begin position="51"/>
        <end position="72"/>
    </location>
</feature>
<accession>A0A1Y0EL53</accession>
<evidence type="ECO:0000259" key="2">
    <source>
        <dbReference type="Pfam" id="PF05232"/>
    </source>
</evidence>
<dbReference type="OrthoDB" id="1631120at2"/>
<evidence type="ECO:0000313" key="3">
    <source>
        <dbReference type="EMBL" id="ARU04042.1"/>
    </source>
</evidence>
<dbReference type="NCBIfam" id="NF033664">
    <property type="entry name" value="PACE_transport"/>
    <property type="match status" value="1"/>
</dbReference>
<feature type="transmembrane region" description="Helical" evidence="1">
    <location>
        <begin position="93"/>
        <end position="113"/>
    </location>
</feature>
<dbReference type="Pfam" id="PF05232">
    <property type="entry name" value="BTP"/>
    <property type="match status" value="2"/>
</dbReference>
<feature type="domain" description="Chlorhexidine efflux transporter" evidence="2">
    <location>
        <begin position="16"/>
        <end position="78"/>
    </location>
</feature>